<dbReference type="SMART" id="SM00530">
    <property type="entry name" value="HTH_XRE"/>
    <property type="match status" value="1"/>
</dbReference>
<dbReference type="CDD" id="cd00093">
    <property type="entry name" value="HTH_XRE"/>
    <property type="match status" value="1"/>
</dbReference>
<dbReference type="OrthoDB" id="3256054at2"/>
<dbReference type="Pfam" id="PF01381">
    <property type="entry name" value="HTH_3"/>
    <property type="match status" value="1"/>
</dbReference>
<dbReference type="Proteomes" id="UP000272503">
    <property type="component" value="Unassembled WGS sequence"/>
</dbReference>
<dbReference type="PROSITE" id="PS50943">
    <property type="entry name" value="HTH_CROC1"/>
    <property type="match status" value="1"/>
</dbReference>
<dbReference type="InterPro" id="IPR001387">
    <property type="entry name" value="Cro/C1-type_HTH"/>
</dbReference>
<dbReference type="AlphaFoldDB" id="A0A3L6ZZS3"/>
<dbReference type="Gene3D" id="1.10.260.40">
    <property type="entry name" value="lambda repressor-like DNA-binding domains"/>
    <property type="match status" value="1"/>
</dbReference>
<feature type="domain" description="HTH cro/C1-type" evidence="2">
    <location>
        <begin position="34"/>
        <end position="88"/>
    </location>
</feature>
<sequence length="113" mass="12898">MTTLAEMIHEARNSAEFTRAHYLARVDREFVDALIAVRREQGLSQADVAERMGITQQGVSKFERYDNDPRMSTIRNYANAIGVVIEYSIQDDRRHDENGLNSAPADERVLELT</sequence>
<dbReference type="SUPFAM" id="SSF47413">
    <property type="entry name" value="lambda repressor-like DNA-binding domains"/>
    <property type="match status" value="1"/>
</dbReference>
<feature type="region of interest" description="Disordered" evidence="1">
    <location>
        <begin position="94"/>
        <end position="113"/>
    </location>
</feature>
<accession>A0A3L6ZZS3</accession>
<dbReference type="GO" id="GO:0003677">
    <property type="term" value="F:DNA binding"/>
    <property type="evidence" value="ECO:0007669"/>
    <property type="project" value="InterPro"/>
</dbReference>
<keyword evidence="4" id="KW-1185">Reference proteome</keyword>
<gene>
    <name evidence="3" type="ORF">D9V32_14505</name>
</gene>
<dbReference type="RefSeq" id="WP_121649637.1">
    <property type="nucleotide sequence ID" value="NZ_RCUX01000014.1"/>
</dbReference>
<evidence type="ECO:0000256" key="1">
    <source>
        <dbReference type="SAM" id="MobiDB-lite"/>
    </source>
</evidence>
<reference evidence="3 4" key="1">
    <citation type="submission" date="2018-10" db="EMBL/GenBank/DDBJ databases">
        <authorList>
            <person name="Li J."/>
        </authorList>
    </citation>
    <scope>NUCLEOTIDE SEQUENCE [LARGE SCALE GENOMIC DNA]</scope>
    <source>
        <strain evidence="3 4">IF 016277</strain>
    </source>
</reference>
<protein>
    <submittedName>
        <fullName evidence="3">XRE family transcriptional regulator</fullName>
    </submittedName>
</protein>
<dbReference type="InterPro" id="IPR010982">
    <property type="entry name" value="Lambda_DNA-bd_dom_sf"/>
</dbReference>
<name>A0A3L6ZZS3_9MICO</name>
<evidence type="ECO:0000313" key="3">
    <source>
        <dbReference type="EMBL" id="RLP73314.1"/>
    </source>
</evidence>
<evidence type="ECO:0000313" key="4">
    <source>
        <dbReference type="Proteomes" id="UP000272503"/>
    </source>
</evidence>
<evidence type="ECO:0000259" key="2">
    <source>
        <dbReference type="PROSITE" id="PS50943"/>
    </source>
</evidence>
<proteinExistence type="predicted"/>
<organism evidence="3 4">
    <name type="scientific">Mycetocola tolaasinivorans</name>
    <dbReference type="NCBI Taxonomy" id="76635"/>
    <lineage>
        <taxon>Bacteria</taxon>
        <taxon>Bacillati</taxon>
        <taxon>Actinomycetota</taxon>
        <taxon>Actinomycetes</taxon>
        <taxon>Micrococcales</taxon>
        <taxon>Microbacteriaceae</taxon>
        <taxon>Mycetocola</taxon>
    </lineage>
</organism>
<comment type="caution">
    <text evidence="3">The sequence shown here is derived from an EMBL/GenBank/DDBJ whole genome shotgun (WGS) entry which is preliminary data.</text>
</comment>
<dbReference type="EMBL" id="RCUX01000014">
    <property type="protein sequence ID" value="RLP73314.1"/>
    <property type="molecule type" value="Genomic_DNA"/>
</dbReference>